<dbReference type="Pfam" id="PF00646">
    <property type="entry name" value="F-box"/>
    <property type="match status" value="1"/>
</dbReference>
<feature type="region of interest" description="Disordered" evidence="1">
    <location>
        <begin position="475"/>
        <end position="547"/>
    </location>
</feature>
<dbReference type="CDD" id="cd09917">
    <property type="entry name" value="F-box_SF"/>
    <property type="match status" value="1"/>
</dbReference>
<feature type="compositionally biased region" description="Basic and acidic residues" evidence="1">
    <location>
        <begin position="964"/>
        <end position="986"/>
    </location>
</feature>
<dbReference type="InterPro" id="IPR001810">
    <property type="entry name" value="F-box_dom"/>
</dbReference>
<dbReference type="SUPFAM" id="SSF81383">
    <property type="entry name" value="F-box domain"/>
    <property type="match status" value="1"/>
</dbReference>
<dbReference type="Proteomes" id="UP000612055">
    <property type="component" value="Unassembled WGS sequence"/>
</dbReference>
<feature type="compositionally biased region" description="Gly residues" evidence="1">
    <location>
        <begin position="369"/>
        <end position="380"/>
    </location>
</feature>
<evidence type="ECO:0000256" key="1">
    <source>
        <dbReference type="SAM" id="MobiDB-lite"/>
    </source>
</evidence>
<sequence>MAGAILLLGPHTGAKARLGCYLQQLNPSCNRFAALDCFAADVERWRELDDVCRATTGGDTADVRPSSLFLPCAVPLLVLDCVKDVRDGFALLAALRRWGIQLLQVLYVPLDCGGLRGAAFPDPDRGPNATTTPRTDPKLKEQLWGTWVRSASRLLELFSSLGLLTELGLSEQRTVYDTGCNAQSLAALGYGDGPSWIGNDRGFAQDTQPAKRGRYGAPAAPEPPSPPPSWLAAAGGRLPSTLKATPLRPVTCPAADPSSGDGCGLVVCGEERRRVLAEAELLTGLRGLDEDGPDHGGDSRGCDGSATHFLEPAARVRSAAEVRWVSWPGRYAMRRRRADAVRFLLLALGPASPAGSSGGGRDGANQGAGTSGAGESAGGGGGAAGLLGAGGRVYLLNPAGALYACRTAAELGGGSPGVGGSGDEGALPPGTVLDGELVWRDRRAFYIATDALCVGGRRVWHLGLASRLAAMGPGAGELQTEPRDPGGSGGGQCLGLASEDDSSELRRAEAAPKEVLGPKAGLSQLDSLPCCPPPLPPPSPYAPSSSSFGPAPASPVLTVLRASYSDVIPDRVPAQPLVGARGHSIVFVPNAVPYALLTPELLYEWAPGSRALDRFVASGLEVVFDLKRRMFVLHVNSKRLQLLPELMYECHPNAPVRLPGPRPPTYEPVAVRWDLPYGAPSRPSTWVARAVAGDNGTYDKPTEWLRKQGRFADATALAAGVRLAQLVAGSVAGGRPVAPPLLRLRLRLPAGSSGPSPAGAAAAAGDAEGAGAVEGPIVGTAEAQGSVGGAAPGAAPASASGQSADEAWLGLRWQARSEVAGMAYADVVRVLAEAEAAGAVAQTEWRGGLVCYSRSAAAPDQALPAVPGLVVLHPPSEAVVAAAWLGPWEGAEERHRSPACAAVAAEVRWREEPLKFGRSLPYIRATLLPDDEGTVDYDTDSGWTSDESEELGERNEYEMDLDEHEEHVRKEDRKHARWERKDRNARQYDSLSEDERAEMMGVVTNPPPRTKADARKASSKSSKHGASEAPKAVPCGVASALVDGWPVLGFVWEGDLVTAAEGDMKAPEALWSADWVRVHANVAAFRPGWTYELRAVYDAGPRVVPYAFEGVVLAAAVAPDGSVQPPSALAGLAGELGLTCAVPYFVGPMDELKSRGRLPGLLSRRHWWRRHRPPGLRGPHSESRRPRSAWPAGDPDEPPRPPALQPSLRFKGWRLQPLPPPASTDGTSSSQAAPKAKLEAALSYDRASYAVRMLHPLAVWDRVCFAGADPGSLAYGLPRHLASELGRQLTALEAAWAGVRQEALQLLEAARSQAKLERLARFNPALSKRAWAAAEAEADQAGDAVGGVAAGPSQDAAALATRLLLELRGPAGAAAAAAPLPEATASLYGKPSFAAAVCTAAAKLRTLGAAALLPHLPYGPARGLPPWPRELLLRCVRPARDGSGLPCYVPSPALARLWANGWAGGPTVGRTAQPPPATGVHLLLDELLERCLAPLEGRDLVAALCVCRRWRRVLRDGRGGGDGGGAGAGGSGLAQRLLAGRVAAERREENEREARRQRRMEGMPYDEYDDDAEYGGYDAGDDYGMMWF</sequence>
<evidence type="ECO:0000313" key="3">
    <source>
        <dbReference type="EMBL" id="KAG2499898.1"/>
    </source>
</evidence>
<comment type="caution">
    <text evidence="3">The sequence shown here is derived from an EMBL/GenBank/DDBJ whole genome shotgun (WGS) entry which is preliminary data.</text>
</comment>
<feature type="region of interest" description="Disordered" evidence="1">
    <location>
        <begin position="1172"/>
        <end position="1234"/>
    </location>
</feature>
<accession>A0A835YET1</accession>
<dbReference type="Gene3D" id="1.20.1280.50">
    <property type="match status" value="1"/>
</dbReference>
<feature type="region of interest" description="Disordered" evidence="1">
    <location>
        <begin position="1543"/>
        <end position="1573"/>
    </location>
</feature>
<feature type="region of interest" description="Disordered" evidence="1">
    <location>
        <begin position="205"/>
        <end position="228"/>
    </location>
</feature>
<feature type="compositionally biased region" description="Pro residues" evidence="1">
    <location>
        <begin position="530"/>
        <end position="541"/>
    </location>
</feature>
<dbReference type="PANTHER" id="PTHR40903">
    <property type="entry name" value="GLYCINE-RICH CELL WALL STRUCTURAL PROTEIN 1-LIKE"/>
    <property type="match status" value="1"/>
</dbReference>
<feature type="domain" description="F-box" evidence="2">
    <location>
        <begin position="1485"/>
        <end position="1516"/>
    </location>
</feature>
<feature type="compositionally biased region" description="Basic and acidic residues" evidence="1">
    <location>
        <begin position="503"/>
        <end position="512"/>
    </location>
</feature>
<feature type="compositionally biased region" description="Acidic residues" evidence="1">
    <location>
        <begin position="1564"/>
        <end position="1573"/>
    </location>
</feature>
<reference evidence="3" key="1">
    <citation type="journal article" date="2020" name="bioRxiv">
        <title>Comparative genomics of Chlamydomonas.</title>
        <authorList>
            <person name="Craig R.J."/>
            <person name="Hasan A.R."/>
            <person name="Ness R.W."/>
            <person name="Keightley P.D."/>
        </authorList>
    </citation>
    <scope>NUCLEOTIDE SEQUENCE</scope>
    <source>
        <strain evidence="3">CCAP 11/70</strain>
    </source>
</reference>
<evidence type="ECO:0000313" key="4">
    <source>
        <dbReference type="Proteomes" id="UP000612055"/>
    </source>
</evidence>
<feature type="compositionally biased region" description="Basic and acidic residues" evidence="1">
    <location>
        <begin position="1543"/>
        <end position="1554"/>
    </location>
</feature>
<dbReference type="InterPro" id="IPR036047">
    <property type="entry name" value="F-box-like_dom_sf"/>
</dbReference>
<keyword evidence="4" id="KW-1185">Reference proteome</keyword>
<feature type="region of interest" description="Disordered" evidence="1">
    <location>
        <begin position="936"/>
        <end position="1031"/>
    </location>
</feature>
<name>A0A835YET1_9CHLO</name>
<protein>
    <recommendedName>
        <fullName evidence="2">F-box domain-containing protein</fullName>
    </recommendedName>
</protein>
<dbReference type="EMBL" id="JAEHOE010000005">
    <property type="protein sequence ID" value="KAG2499898.1"/>
    <property type="molecule type" value="Genomic_DNA"/>
</dbReference>
<proteinExistence type="predicted"/>
<dbReference type="OrthoDB" id="2104336at2759"/>
<organism evidence="3 4">
    <name type="scientific">Edaphochlamys debaryana</name>
    <dbReference type="NCBI Taxonomy" id="47281"/>
    <lineage>
        <taxon>Eukaryota</taxon>
        <taxon>Viridiplantae</taxon>
        <taxon>Chlorophyta</taxon>
        <taxon>core chlorophytes</taxon>
        <taxon>Chlorophyceae</taxon>
        <taxon>CS clade</taxon>
        <taxon>Chlamydomonadales</taxon>
        <taxon>Chlamydomonadales incertae sedis</taxon>
        <taxon>Edaphochlamys</taxon>
    </lineage>
</organism>
<feature type="region of interest" description="Disordered" evidence="1">
    <location>
        <begin position="352"/>
        <end position="380"/>
    </location>
</feature>
<gene>
    <name evidence="3" type="ORF">HYH03_002186</name>
</gene>
<dbReference type="PANTHER" id="PTHR40903:SF1">
    <property type="entry name" value="HYPHALLY REGULATED CELL WALL PROTEIN 3"/>
    <property type="match status" value="1"/>
</dbReference>
<evidence type="ECO:0000259" key="2">
    <source>
        <dbReference type="Pfam" id="PF00646"/>
    </source>
</evidence>